<organism evidence="2 3">
    <name type="scientific">Diversispora eburnea</name>
    <dbReference type="NCBI Taxonomy" id="1213867"/>
    <lineage>
        <taxon>Eukaryota</taxon>
        <taxon>Fungi</taxon>
        <taxon>Fungi incertae sedis</taxon>
        <taxon>Mucoromycota</taxon>
        <taxon>Glomeromycotina</taxon>
        <taxon>Glomeromycetes</taxon>
        <taxon>Diversisporales</taxon>
        <taxon>Diversisporaceae</taxon>
        <taxon>Diversispora</taxon>
    </lineage>
</organism>
<dbReference type="Proteomes" id="UP000789706">
    <property type="component" value="Unassembled WGS sequence"/>
</dbReference>
<dbReference type="AlphaFoldDB" id="A0A9N8ZBU3"/>
<feature type="coiled-coil region" evidence="1">
    <location>
        <begin position="96"/>
        <end position="146"/>
    </location>
</feature>
<gene>
    <name evidence="2" type="ORF">DEBURN_LOCUS3564</name>
</gene>
<dbReference type="OrthoDB" id="2383523at2759"/>
<sequence length="339" mass="38670">MFKGFTHLENILKASSEVASLDFSTSNARVTSLLSSTRKSVREAAPHERKLFTLVEELGITPREELEPPTPLRGPDPVTVDKILRAANVLAQICNLRDAKEQIELIAQRYEEVTSSIDSLESIMEKQRINLEKVRIAERAKSMEREKVNEKTSKAVKDEQTVKIEDEIRHHEMEILALDMLKQEYTNKINALDDELAHQKCLEEEEIELNKRLRSLLLHNVLSEDLERVKDVLKNVIVTLEQLLEGHRKLLLLEFDIDVIHEVNSTLVDNVATVMEQSDIDMNLSIPLPSSQTILSAREKNWKDSDGKSAIYILVANFLATINHSQKGCPVTTDIWKTY</sequence>
<name>A0A9N8ZBU3_9GLOM</name>
<keyword evidence="1" id="KW-0175">Coiled coil</keyword>
<evidence type="ECO:0000313" key="2">
    <source>
        <dbReference type="EMBL" id="CAG8479190.1"/>
    </source>
</evidence>
<accession>A0A9N8ZBU3</accession>
<evidence type="ECO:0000313" key="3">
    <source>
        <dbReference type="Proteomes" id="UP000789706"/>
    </source>
</evidence>
<reference evidence="2" key="1">
    <citation type="submission" date="2021-06" db="EMBL/GenBank/DDBJ databases">
        <authorList>
            <person name="Kallberg Y."/>
            <person name="Tangrot J."/>
            <person name="Rosling A."/>
        </authorList>
    </citation>
    <scope>NUCLEOTIDE SEQUENCE</scope>
    <source>
        <strain evidence="2">AZ414A</strain>
    </source>
</reference>
<proteinExistence type="predicted"/>
<protein>
    <submittedName>
        <fullName evidence="2">5933_t:CDS:1</fullName>
    </submittedName>
</protein>
<evidence type="ECO:0000256" key="1">
    <source>
        <dbReference type="SAM" id="Coils"/>
    </source>
</evidence>
<keyword evidence="3" id="KW-1185">Reference proteome</keyword>
<comment type="caution">
    <text evidence="2">The sequence shown here is derived from an EMBL/GenBank/DDBJ whole genome shotgun (WGS) entry which is preliminary data.</text>
</comment>
<dbReference type="EMBL" id="CAJVPK010000230">
    <property type="protein sequence ID" value="CAG8479190.1"/>
    <property type="molecule type" value="Genomic_DNA"/>
</dbReference>